<evidence type="ECO:0000313" key="7">
    <source>
        <dbReference type="EMBL" id="EFL49535.1"/>
    </source>
</evidence>
<dbReference type="GO" id="GO:0015562">
    <property type="term" value="F:efflux transmembrane transporter activity"/>
    <property type="evidence" value="ECO:0007669"/>
    <property type="project" value="TreeGrafter"/>
</dbReference>
<evidence type="ECO:0000259" key="5">
    <source>
        <dbReference type="Pfam" id="PF25954"/>
    </source>
</evidence>
<dbReference type="OrthoDB" id="9789643at2"/>
<feature type="domain" description="Multidrug resistance protein MdtA-like alpha-helical hairpin" evidence="4">
    <location>
        <begin position="130"/>
        <end position="206"/>
    </location>
</feature>
<dbReference type="STRING" id="596151.DesfrDRAFT_3730"/>
<keyword evidence="2" id="KW-0175">Coiled coil</keyword>
<dbReference type="Pfam" id="PF25989">
    <property type="entry name" value="YknX_C"/>
    <property type="match status" value="1"/>
</dbReference>
<dbReference type="InterPro" id="IPR058624">
    <property type="entry name" value="MdtA-like_HH"/>
</dbReference>
<comment type="caution">
    <text evidence="7">The sequence shown here is derived from an EMBL/GenBank/DDBJ whole genome shotgun (WGS) entry which is preliminary data.</text>
</comment>
<evidence type="ECO:0000259" key="6">
    <source>
        <dbReference type="Pfam" id="PF25989"/>
    </source>
</evidence>
<dbReference type="Gene3D" id="2.40.420.20">
    <property type="match status" value="1"/>
</dbReference>
<gene>
    <name evidence="7" type="ORF">DesfrDRAFT_3730</name>
</gene>
<name>E1K1I0_SOLFR</name>
<feature type="coiled-coil region" evidence="2">
    <location>
        <begin position="123"/>
        <end position="202"/>
    </location>
</feature>
<evidence type="ECO:0000259" key="4">
    <source>
        <dbReference type="Pfam" id="PF25876"/>
    </source>
</evidence>
<dbReference type="PANTHER" id="PTHR30469:SF38">
    <property type="entry name" value="HLYD FAMILY SECRETION PROTEIN"/>
    <property type="match status" value="1"/>
</dbReference>
<keyword evidence="3" id="KW-1133">Transmembrane helix</keyword>
<dbReference type="Proteomes" id="UP000006250">
    <property type="component" value="Unassembled WGS sequence"/>
</dbReference>
<organism evidence="7 8">
    <name type="scientific">Solidesulfovibrio fructosivorans JJ]</name>
    <dbReference type="NCBI Taxonomy" id="596151"/>
    <lineage>
        <taxon>Bacteria</taxon>
        <taxon>Pseudomonadati</taxon>
        <taxon>Thermodesulfobacteriota</taxon>
        <taxon>Desulfovibrionia</taxon>
        <taxon>Desulfovibrionales</taxon>
        <taxon>Desulfovibrionaceae</taxon>
        <taxon>Solidesulfovibrio</taxon>
    </lineage>
</organism>
<feature type="domain" description="YknX-like C-terminal permuted SH3-like" evidence="6">
    <location>
        <begin position="336"/>
        <end position="402"/>
    </location>
</feature>
<dbReference type="InterPro" id="IPR058637">
    <property type="entry name" value="YknX-like_C"/>
</dbReference>
<sequence length="406" mass="42931">MSDTLNALRIDKDDKAASGAGTSRRRKRARWPFVLLALIAAGIAAWALSPHTFTVQAATVALVYPSRAITKLTASGYIVAQRKAALATKATAQLVWLGVEEGSRVKKGQVLARLESADVEAARDQARHDLEAARFQVASAEAELTDAKLNYRRMKKLVAGDYVARSDHDAAKARLDKAEAALKQAKANLAARSEALKEAQAQLEYTDLEAPFNAVVLTKNADVGDIISPLGASSTSKAAVVTIADMGSLAAEVDVSEASLHLVTVGEPCEIMLDAIPSERFPGKVHMIVPTADRTKATVLVKVAFDTLDPRVLPEMSAKVAFLSRPLTAAETTPRVAVPPAAIVERGGKPAVFLVKDGKAALTEIVPGEPLGDMRTVAKGLEPGEKVIVSPPEKLQNGDAVTLTEG</sequence>
<feature type="domain" description="CusB-like beta-barrel" evidence="5">
    <location>
        <begin position="252"/>
        <end position="322"/>
    </location>
</feature>
<keyword evidence="3" id="KW-0812">Transmembrane</keyword>
<dbReference type="eggNOG" id="COG0845">
    <property type="taxonomic scope" value="Bacteria"/>
</dbReference>
<accession>E1K1I0</accession>
<keyword evidence="3" id="KW-0472">Membrane</keyword>
<reference evidence="7 8" key="1">
    <citation type="submission" date="2010-08" db="EMBL/GenBank/DDBJ databases">
        <title>The draft genome of Desulfovibrio fructosovorans JJ.</title>
        <authorList>
            <consortium name="US DOE Joint Genome Institute (JGI-PGF)"/>
            <person name="Lucas S."/>
            <person name="Copeland A."/>
            <person name="Lapidus A."/>
            <person name="Cheng J.-F."/>
            <person name="Bruce D."/>
            <person name="Goodwin L."/>
            <person name="Pitluck S."/>
            <person name="Land M.L."/>
            <person name="Hauser L."/>
            <person name="Chang Y.-J."/>
            <person name="Jeffries C."/>
            <person name="Wall J.D."/>
            <person name="Stahl D.A."/>
            <person name="Arkin A.P."/>
            <person name="Dehal P."/>
            <person name="Stolyar S.M."/>
            <person name="Hazen T.C."/>
            <person name="Woyke T.J."/>
        </authorList>
    </citation>
    <scope>NUCLEOTIDE SEQUENCE [LARGE SCALE GENOMIC DNA]</scope>
    <source>
        <strain evidence="7 8">JJ</strain>
    </source>
</reference>
<dbReference type="Pfam" id="PF25954">
    <property type="entry name" value="Beta-barrel_RND_2"/>
    <property type="match status" value="1"/>
</dbReference>
<dbReference type="EMBL" id="AECZ01000040">
    <property type="protein sequence ID" value="EFL49535.1"/>
    <property type="molecule type" value="Genomic_DNA"/>
</dbReference>
<dbReference type="Gene3D" id="2.40.30.170">
    <property type="match status" value="1"/>
</dbReference>
<proteinExistence type="inferred from homology"/>
<dbReference type="GO" id="GO:1990281">
    <property type="term" value="C:efflux pump complex"/>
    <property type="evidence" value="ECO:0007669"/>
    <property type="project" value="TreeGrafter"/>
</dbReference>
<dbReference type="AlphaFoldDB" id="E1K1I0"/>
<dbReference type="Gene3D" id="2.40.50.100">
    <property type="match status" value="1"/>
</dbReference>
<dbReference type="InterPro" id="IPR058792">
    <property type="entry name" value="Beta-barrel_RND_2"/>
</dbReference>
<evidence type="ECO:0000256" key="2">
    <source>
        <dbReference type="SAM" id="Coils"/>
    </source>
</evidence>
<dbReference type="Pfam" id="PF25876">
    <property type="entry name" value="HH_MFP_RND"/>
    <property type="match status" value="1"/>
</dbReference>
<dbReference type="Gene3D" id="1.10.287.470">
    <property type="entry name" value="Helix hairpin bin"/>
    <property type="match status" value="1"/>
</dbReference>
<evidence type="ECO:0000256" key="3">
    <source>
        <dbReference type="SAM" id="Phobius"/>
    </source>
</evidence>
<keyword evidence="8" id="KW-1185">Reference proteome</keyword>
<protein>
    <submittedName>
        <fullName evidence="7">Efflux transporter, RND family, MFP subunit</fullName>
    </submittedName>
</protein>
<feature type="transmembrane region" description="Helical" evidence="3">
    <location>
        <begin position="31"/>
        <end position="49"/>
    </location>
</feature>
<dbReference type="InterPro" id="IPR006143">
    <property type="entry name" value="RND_pump_MFP"/>
</dbReference>
<dbReference type="PANTHER" id="PTHR30469">
    <property type="entry name" value="MULTIDRUG RESISTANCE PROTEIN MDTA"/>
    <property type="match status" value="1"/>
</dbReference>
<evidence type="ECO:0000256" key="1">
    <source>
        <dbReference type="ARBA" id="ARBA00009477"/>
    </source>
</evidence>
<dbReference type="NCBIfam" id="TIGR01730">
    <property type="entry name" value="RND_mfp"/>
    <property type="match status" value="1"/>
</dbReference>
<comment type="similarity">
    <text evidence="1">Belongs to the membrane fusion protein (MFP) (TC 8.A.1) family.</text>
</comment>
<evidence type="ECO:0000313" key="8">
    <source>
        <dbReference type="Proteomes" id="UP000006250"/>
    </source>
</evidence>
<dbReference type="RefSeq" id="WP_005996466.1">
    <property type="nucleotide sequence ID" value="NZ_AECZ01000040.1"/>
</dbReference>
<dbReference type="SUPFAM" id="SSF111369">
    <property type="entry name" value="HlyD-like secretion proteins"/>
    <property type="match status" value="1"/>
</dbReference>